<dbReference type="GO" id="GO:0006606">
    <property type="term" value="P:protein import into nucleus"/>
    <property type="evidence" value="ECO:0007669"/>
    <property type="project" value="TreeGrafter"/>
</dbReference>
<comment type="subunit">
    <text evidence="7">Part of the nuclear pore complex (NPC).</text>
</comment>
<keyword evidence="3" id="KW-0653">Protein transport</keyword>
<gene>
    <name evidence="9" type="ORF">R9X50_00253800</name>
</gene>
<evidence type="ECO:0000256" key="3">
    <source>
        <dbReference type="ARBA" id="ARBA00022927"/>
    </source>
</evidence>
<dbReference type="EMBL" id="CP138582">
    <property type="protein sequence ID" value="WPG99719.1"/>
    <property type="molecule type" value="Genomic_DNA"/>
</dbReference>
<keyword evidence="10" id="KW-1185">Reference proteome</keyword>
<dbReference type="GO" id="GO:0031080">
    <property type="term" value="C:nuclear pore outer ring"/>
    <property type="evidence" value="ECO:0007669"/>
    <property type="project" value="TreeGrafter"/>
</dbReference>
<keyword evidence="2" id="KW-0509">mRNA transport</keyword>
<name>A0AAQ3M2M5_9PEZI</name>
<keyword evidence="5 7" id="KW-0906">Nuclear pore complex</keyword>
<dbReference type="Pfam" id="PF04121">
    <property type="entry name" value="Nup84_Nup100"/>
    <property type="match status" value="1"/>
</dbReference>
<evidence type="ECO:0000256" key="5">
    <source>
        <dbReference type="ARBA" id="ARBA00023132"/>
    </source>
</evidence>
<dbReference type="Gene3D" id="1.10.3450.20">
    <property type="match status" value="1"/>
</dbReference>
<evidence type="ECO:0000256" key="8">
    <source>
        <dbReference type="SAM" id="MobiDB-lite"/>
    </source>
</evidence>
<accession>A0AAQ3M2M5</accession>
<keyword evidence="7" id="KW-0472">Membrane</keyword>
<dbReference type="Gene3D" id="1.20.190.50">
    <property type="match status" value="1"/>
</dbReference>
<keyword evidence="1 7" id="KW-0813">Transport</keyword>
<dbReference type="GO" id="GO:0006406">
    <property type="term" value="P:mRNA export from nucleus"/>
    <property type="evidence" value="ECO:0007669"/>
    <property type="project" value="TreeGrafter"/>
</dbReference>
<reference evidence="9 10" key="1">
    <citation type="submission" date="2023-11" db="EMBL/GenBank/DDBJ databases">
        <title>An acidophilic fungus is an integral part of prey digestion in a carnivorous sundew plant.</title>
        <authorList>
            <person name="Tsai I.J."/>
        </authorList>
    </citation>
    <scope>NUCLEOTIDE SEQUENCE [LARGE SCALE GENOMIC DNA]</scope>
    <source>
        <strain evidence="9">169a</strain>
    </source>
</reference>
<evidence type="ECO:0000256" key="7">
    <source>
        <dbReference type="RuleBase" id="RU365072"/>
    </source>
</evidence>
<feature type="compositionally biased region" description="Polar residues" evidence="8">
    <location>
        <begin position="7"/>
        <end position="16"/>
    </location>
</feature>
<dbReference type="GO" id="GO:0017056">
    <property type="term" value="F:structural constituent of nuclear pore"/>
    <property type="evidence" value="ECO:0007669"/>
    <property type="project" value="UniProtKB-UniRule"/>
</dbReference>
<comment type="similarity">
    <text evidence="7">Belongs to the nucleoporin Nup84/Nup107 family.</text>
</comment>
<dbReference type="AlphaFoldDB" id="A0AAQ3M2M5"/>
<keyword evidence="6 7" id="KW-0539">Nucleus</keyword>
<proteinExistence type="inferred from homology"/>
<dbReference type="PANTHER" id="PTHR13003:SF2">
    <property type="entry name" value="NUCLEAR PORE COMPLEX PROTEIN NUP107"/>
    <property type="match status" value="1"/>
</dbReference>
<evidence type="ECO:0000313" key="10">
    <source>
        <dbReference type="Proteomes" id="UP001303373"/>
    </source>
</evidence>
<evidence type="ECO:0000256" key="4">
    <source>
        <dbReference type="ARBA" id="ARBA00023010"/>
    </source>
</evidence>
<evidence type="ECO:0000256" key="2">
    <source>
        <dbReference type="ARBA" id="ARBA00022816"/>
    </source>
</evidence>
<evidence type="ECO:0000256" key="6">
    <source>
        <dbReference type="ARBA" id="ARBA00023242"/>
    </source>
</evidence>
<feature type="region of interest" description="Disordered" evidence="8">
    <location>
        <begin position="1"/>
        <end position="68"/>
    </location>
</feature>
<dbReference type="InterPro" id="IPR007252">
    <property type="entry name" value="Nup84/Nup107"/>
</dbReference>
<organism evidence="9 10">
    <name type="scientific">Acrodontium crateriforme</name>
    <dbReference type="NCBI Taxonomy" id="150365"/>
    <lineage>
        <taxon>Eukaryota</taxon>
        <taxon>Fungi</taxon>
        <taxon>Dikarya</taxon>
        <taxon>Ascomycota</taxon>
        <taxon>Pezizomycotina</taxon>
        <taxon>Dothideomycetes</taxon>
        <taxon>Dothideomycetidae</taxon>
        <taxon>Mycosphaerellales</taxon>
        <taxon>Teratosphaeriaceae</taxon>
        <taxon>Acrodontium</taxon>
    </lineage>
</organism>
<evidence type="ECO:0000313" key="9">
    <source>
        <dbReference type="EMBL" id="WPG99719.1"/>
    </source>
</evidence>
<keyword evidence="4 7" id="KW-0811">Translocation</keyword>
<comment type="subcellular location">
    <subcellularLocation>
        <location evidence="7">Nucleus</location>
        <location evidence="7">Nuclear pore complex</location>
    </subcellularLocation>
    <subcellularLocation>
        <location evidence="7">Nucleus membrane</location>
    </subcellularLocation>
</comment>
<dbReference type="GO" id="GO:0031965">
    <property type="term" value="C:nuclear membrane"/>
    <property type="evidence" value="ECO:0007669"/>
    <property type="project" value="UniProtKB-SubCell"/>
</dbReference>
<dbReference type="PANTHER" id="PTHR13003">
    <property type="entry name" value="NUP107-RELATED"/>
    <property type="match status" value="1"/>
</dbReference>
<protein>
    <recommendedName>
        <fullName evidence="7">Nuclear pore complex protein</fullName>
    </recommendedName>
</protein>
<comment type="function">
    <text evidence="7">Functions as a component of the nuclear pore complex (NPC).</text>
</comment>
<dbReference type="GO" id="GO:0000973">
    <property type="term" value="P:post-transcriptional tethering of RNA polymerase II gene DNA at nuclear periphery"/>
    <property type="evidence" value="ECO:0007669"/>
    <property type="project" value="TreeGrafter"/>
</dbReference>
<evidence type="ECO:0000256" key="1">
    <source>
        <dbReference type="ARBA" id="ARBA00022448"/>
    </source>
</evidence>
<sequence>MAPVTRRSVQAGSGVNATKIVHRKTRSSRASSQASHAWNNADDDEDDDQNINGYDEPSDGDEPQVSIEGPHGVAQALHPLRELAEKVGNEVESFAVALDKFVGELPVSPGERYEAAQELVLEFKAIAQESVTELRKTHQRERDAQLKEEWSKRANVAAASISLTGAKSLAFGKGSGLGVSLFGRKAESVKALRQWEQEVDVWELFRLILEIHFRPHDEVWQEEKDRELSSLDPPHRYTPESQLWDRFLIEDDIAKERALIKRWLEETADHQQSNLAGIFEELEAKSGAGKGLWAKGWVNTREKIKAEKRLRTWPRASEAIQPQIRRSDNEDLLVTTLDPDAMSRQQRTTEKPDQFFERAFWIACWDMLRRGKPWNEIRQWCEEHGQGWRAVIMNKAGDGSDVLSNAAWRKMCFLASQSGCSNEYEAAVYGLLGGNVKAVQKICSTVDDNIYAYYNGILIRQFDQYLQKVAPNSLTACSGGRALVDESFQDPEQAQQAITDLVIRLRSKPNTQAESVQPLKIIQSYLLANETESLINTLGYAISDLEARTRADNTEGVVIQQMRPLTDVVMPETEIALDSNALRIVSHICIILSSLRGTSLEDDLERNAEENVIVAYMQKLREAGKRDLLILYASQLDRERSIEALGHMLHDVTQESEQIEMLKLMTDSYHLDTTFVLTQHLYWLVSTLGIDEETNYRPLKILEESGERYHPGQRIKPDFLPNEMTQRELELVRGLKWFVLLEGHWDLTFWALSLAMRTCLINGRVACALEIVREHPFIDISRRKSHQTIKRAINIMEDTVPALSEDGKERRHLEWMKRQARTYYELEQLMMVVEAMAQWAFHEDPYVSKLPKPTSVPIGLKQAKTEVDEYMAPLLNGILRNSNQTDELRDFEQIRKMYLPEIVIAYQVFLYTAGSLITRDCFLESMDLSVSVANEKNGLAAALVVAGRMRELVTSFAYSSKAILTLKATNTKPWRAKKDREGRDPSIWDDEQARGQKIHSQRIWIGNRKEWRIIPWLRLHGDPELPVIVEEWYETREKMQNAFGFEWGAVQEQPGFPPTFSIGGFAVMLGLSRQLLAGIIGAVNVRSDFIHAYDANLDW</sequence>
<dbReference type="Proteomes" id="UP001303373">
    <property type="component" value="Chromosome 3"/>
</dbReference>